<evidence type="ECO:0000256" key="1">
    <source>
        <dbReference type="ARBA" id="ARBA00004418"/>
    </source>
</evidence>
<sequence length="432" mass="48131">MRIKQILLVFVAAGLAISFLRYTDPRPRPARDGQIVLRFWNGFTGPDGRQIIKLVRQFNEEHEDIKVLLQRIEWGTYYNKLYVAGLGGRAPDVFVVHAPLLPRFAAAGLAAPLDSWVSGDGGFPVADFDPVVWNAGQVHGTQRAVPLDVHPFGMYLNRSLFRKAGLVDDAGDIRIPQTREPLLAAMRAMTRDLDADGAPDEWGYVLTTMRMIFQSVMTQYGGSLVSPDGKTSLINSPENRAVMQFFVDLIEKEKVCPQPEGFDSWVGFRQGKVGIVFEGSWMLSELEKSDLEWCGAPFPQIGPQPGVWASSHMMCISDSADSLRQRAARTFIRYLSDHSLEWAATGQIPVRRSLRETAAFKALPVQSAFAELIDSVRFSPAVPYKLELDSELELAFEKVLRRTATPEEALAVAHANIEKIIARMKPSAEEVQ</sequence>
<dbReference type="SUPFAM" id="SSF53850">
    <property type="entry name" value="Periplasmic binding protein-like II"/>
    <property type="match status" value="1"/>
</dbReference>
<dbReference type="InterPro" id="IPR050490">
    <property type="entry name" value="Bact_solute-bd_prot1"/>
</dbReference>
<dbReference type="PANTHER" id="PTHR43649:SF14">
    <property type="entry name" value="BLR3389 PROTEIN"/>
    <property type="match status" value="1"/>
</dbReference>
<dbReference type="EMBL" id="CP047593">
    <property type="protein sequence ID" value="QHI68543.1"/>
    <property type="molecule type" value="Genomic_DNA"/>
</dbReference>
<dbReference type="Proteomes" id="UP000464954">
    <property type="component" value="Chromosome"/>
</dbReference>
<evidence type="ECO:0000256" key="2">
    <source>
        <dbReference type="ARBA" id="ARBA00008520"/>
    </source>
</evidence>
<keyword evidence="4" id="KW-1185">Reference proteome</keyword>
<dbReference type="CDD" id="cd14748">
    <property type="entry name" value="PBP2_UgpB"/>
    <property type="match status" value="1"/>
</dbReference>
<name>A0A6P1M6B1_9BACT</name>
<protein>
    <submittedName>
        <fullName evidence="3">Extracellular solute-binding protein</fullName>
    </submittedName>
</protein>
<reference evidence="3 4" key="1">
    <citation type="submission" date="2020-01" db="EMBL/GenBank/DDBJ databases">
        <title>Ponticoccus aerotolerans gen. nov., sp. nov., an anaerobic bacterium and proposal of Ponticoccusceae fam. nov., Ponticoccusles ord. nov. and Ponticoccuse classis nov. in the phylum Kiritimatiellaeota.</title>
        <authorList>
            <person name="Zhou L.Y."/>
            <person name="Du Z.J."/>
        </authorList>
    </citation>
    <scope>NUCLEOTIDE SEQUENCE [LARGE SCALE GENOMIC DNA]</scope>
    <source>
        <strain evidence="3 4">S-5007</strain>
    </source>
</reference>
<dbReference type="Pfam" id="PF01547">
    <property type="entry name" value="SBP_bac_1"/>
    <property type="match status" value="1"/>
</dbReference>
<dbReference type="Gene3D" id="3.40.190.10">
    <property type="entry name" value="Periplasmic binding protein-like II"/>
    <property type="match status" value="1"/>
</dbReference>
<dbReference type="KEGG" id="taer:GT409_03435"/>
<comment type="similarity">
    <text evidence="2">Belongs to the bacterial solute-binding protein 1 family.</text>
</comment>
<evidence type="ECO:0000313" key="3">
    <source>
        <dbReference type="EMBL" id="QHI68543.1"/>
    </source>
</evidence>
<comment type="subcellular location">
    <subcellularLocation>
        <location evidence="1">Periplasm</location>
    </subcellularLocation>
</comment>
<dbReference type="RefSeq" id="WP_160626967.1">
    <property type="nucleotide sequence ID" value="NZ_CP047593.1"/>
</dbReference>
<evidence type="ECO:0000313" key="4">
    <source>
        <dbReference type="Proteomes" id="UP000464954"/>
    </source>
</evidence>
<dbReference type="InterPro" id="IPR006059">
    <property type="entry name" value="SBP"/>
</dbReference>
<dbReference type="PANTHER" id="PTHR43649">
    <property type="entry name" value="ARABINOSE-BINDING PROTEIN-RELATED"/>
    <property type="match status" value="1"/>
</dbReference>
<dbReference type="GO" id="GO:0042597">
    <property type="term" value="C:periplasmic space"/>
    <property type="evidence" value="ECO:0007669"/>
    <property type="project" value="UniProtKB-SubCell"/>
</dbReference>
<organism evidence="3 4">
    <name type="scientific">Tichowtungia aerotolerans</name>
    <dbReference type="NCBI Taxonomy" id="2697043"/>
    <lineage>
        <taxon>Bacteria</taxon>
        <taxon>Pseudomonadati</taxon>
        <taxon>Kiritimatiellota</taxon>
        <taxon>Tichowtungiia</taxon>
        <taxon>Tichowtungiales</taxon>
        <taxon>Tichowtungiaceae</taxon>
        <taxon>Tichowtungia</taxon>
    </lineage>
</organism>
<gene>
    <name evidence="3" type="ORF">GT409_03435</name>
</gene>
<dbReference type="AlphaFoldDB" id="A0A6P1M6B1"/>
<accession>A0A6P1M6B1</accession>
<proteinExistence type="inferred from homology"/>